<keyword evidence="3" id="KW-1185">Reference proteome</keyword>
<dbReference type="OrthoDB" id="1957909at2"/>
<dbReference type="STRING" id="582851.GCA_900162665_00595"/>
<dbReference type="Pfam" id="PF09548">
    <property type="entry name" value="Spore_III_AB"/>
    <property type="match status" value="1"/>
</dbReference>
<reference evidence="2 3" key="1">
    <citation type="submission" date="2019-07" db="EMBL/GenBank/DDBJ databases">
        <title>Whole genome shotgun sequence of Oceanobacillus sojae NBRC 105379.</title>
        <authorList>
            <person name="Hosoyama A."/>
            <person name="Uohara A."/>
            <person name="Ohji S."/>
            <person name="Ichikawa N."/>
        </authorList>
    </citation>
    <scope>NUCLEOTIDE SEQUENCE [LARGE SCALE GENOMIC DNA]</scope>
    <source>
        <strain evidence="2 3">NBRC 105379</strain>
    </source>
</reference>
<keyword evidence="1" id="KW-0472">Membrane</keyword>
<dbReference type="AlphaFoldDB" id="A0A511ZIZ9"/>
<evidence type="ECO:0000313" key="2">
    <source>
        <dbReference type="EMBL" id="GEN87416.1"/>
    </source>
</evidence>
<accession>A0A511ZIZ9</accession>
<comment type="caution">
    <text evidence="2">The sequence shown here is derived from an EMBL/GenBank/DDBJ whole genome shotgun (WGS) entry which is preliminary data.</text>
</comment>
<name>A0A511ZIZ9_9BACI</name>
<keyword evidence="1" id="KW-1133">Transmembrane helix</keyword>
<protein>
    <submittedName>
        <fullName evidence="2">Stage III sporulation protein SpoAB</fullName>
    </submittedName>
</protein>
<dbReference type="RefSeq" id="WP_147210394.1">
    <property type="nucleotide sequence ID" value="NZ_JBHTNN010000004.1"/>
</dbReference>
<dbReference type="EMBL" id="BJYM01000008">
    <property type="protein sequence ID" value="GEN87416.1"/>
    <property type="molecule type" value="Genomic_DNA"/>
</dbReference>
<sequence length="170" mass="19837">MKWIGVLLLISMSTALGWEWGRALKQRPKHIQLFLQSLQILEAEMVYSQVPLQEAFQIIAKKLPNPIAMFYQELADALKNKEKDFDEIWEECIQKLIGQSSLQKSEMEILIQFGRTLGQHDIEQQQKHLKLTNLYLEEQWKNATERFNTYGRLSNVLGLLCGIFLALLFI</sequence>
<dbReference type="Proteomes" id="UP000321558">
    <property type="component" value="Unassembled WGS sequence"/>
</dbReference>
<feature type="transmembrane region" description="Helical" evidence="1">
    <location>
        <begin position="150"/>
        <end position="169"/>
    </location>
</feature>
<organism evidence="2 3">
    <name type="scientific">Oceanobacillus sojae</name>
    <dbReference type="NCBI Taxonomy" id="582851"/>
    <lineage>
        <taxon>Bacteria</taxon>
        <taxon>Bacillati</taxon>
        <taxon>Bacillota</taxon>
        <taxon>Bacilli</taxon>
        <taxon>Bacillales</taxon>
        <taxon>Bacillaceae</taxon>
        <taxon>Oceanobacillus</taxon>
    </lineage>
</organism>
<proteinExistence type="predicted"/>
<evidence type="ECO:0000313" key="3">
    <source>
        <dbReference type="Proteomes" id="UP000321558"/>
    </source>
</evidence>
<keyword evidence="1" id="KW-0812">Transmembrane</keyword>
<evidence type="ECO:0000256" key="1">
    <source>
        <dbReference type="SAM" id="Phobius"/>
    </source>
</evidence>
<dbReference type="PIRSF" id="PIRSF021435">
    <property type="entry name" value="SpoIIIAB"/>
    <property type="match status" value="1"/>
</dbReference>
<dbReference type="NCBIfam" id="TIGR02833">
    <property type="entry name" value="spore_III_AB"/>
    <property type="match status" value="1"/>
</dbReference>
<gene>
    <name evidence="2" type="primary">spoIIIAB</name>
    <name evidence="2" type="ORF">OSO01_21550</name>
</gene>
<dbReference type="InterPro" id="IPR014198">
    <property type="entry name" value="Spore_III_AB"/>
</dbReference>